<dbReference type="Proteomes" id="UP000238350">
    <property type="component" value="Unassembled WGS sequence"/>
</dbReference>
<keyword evidence="1" id="KW-0175">Coiled coil</keyword>
<feature type="coiled-coil region" evidence="1">
    <location>
        <begin position="43"/>
        <end position="101"/>
    </location>
</feature>
<evidence type="ECO:0000256" key="1">
    <source>
        <dbReference type="SAM" id="Coils"/>
    </source>
</evidence>
<proteinExistence type="predicted"/>
<sequence length="173" mass="19952">MVFGHNHRKARRLAQQVQTNLPDLDIDLASIEDATAHSTMLSEDEQRERIMQQNDRRERYELACMKLEVAFNNEMGPHTALQNELEEIRRQNTQRSELCRQHREEVFALEKSVVAANAVWNARVVANGQALTSEIDLTKPLGLKRKTFGTRSPLKEASLNGRWRVQEPEGTYK</sequence>
<dbReference type="AlphaFoldDB" id="A0A2T0FD13"/>
<dbReference type="RefSeq" id="XP_024662830.1">
    <property type="nucleotide sequence ID" value="XM_024807062.1"/>
</dbReference>
<keyword evidence="3" id="KW-1185">Reference proteome</keyword>
<dbReference type="EMBL" id="NDIQ01000001">
    <property type="protein sequence ID" value="PRT52884.1"/>
    <property type="molecule type" value="Genomic_DNA"/>
</dbReference>
<accession>A0A2T0FD13</accession>
<evidence type="ECO:0000313" key="2">
    <source>
        <dbReference type="EMBL" id="PRT52884.1"/>
    </source>
</evidence>
<dbReference type="GeneID" id="36514253"/>
<name>A0A2T0FD13_9ASCO</name>
<organism evidence="2 3">
    <name type="scientific">Wickerhamiella sorbophila</name>
    <dbReference type="NCBI Taxonomy" id="45607"/>
    <lineage>
        <taxon>Eukaryota</taxon>
        <taxon>Fungi</taxon>
        <taxon>Dikarya</taxon>
        <taxon>Ascomycota</taxon>
        <taxon>Saccharomycotina</taxon>
        <taxon>Dipodascomycetes</taxon>
        <taxon>Dipodascales</taxon>
        <taxon>Trichomonascaceae</taxon>
        <taxon>Wickerhamiella</taxon>
    </lineage>
</organism>
<evidence type="ECO:0000313" key="3">
    <source>
        <dbReference type="Proteomes" id="UP000238350"/>
    </source>
</evidence>
<protein>
    <submittedName>
        <fullName evidence="2">Uncharacterized protein</fullName>
    </submittedName>
</protein>
<reference evidence="2 3" key="1">
    <citation type="submission" date="2017-04" db="EMBL/GenBank/DDBJ databases">
        <title>Genome sequencing of [Candida] sorbophila.</title>
        <authorList>
            <person name="Ahn J.O."/>
        </authorList>
    </citation>
    <scope>NUCLEOTIDE SEQUENCE [LARGE SCALE GENOMIC DNA]</scope>
    <source>
        <strain evidence="2 3">DS02</strain>
    </source>
</reference>
<gene>
    <name evidence="2" type="ORF">B9G98_00504</name>
</gene>
<comment type="caution">
    <text evidence="2">The sequence shown here is derived from an EMBL/GenBank/DDBJ whole genome shotgun (WGS) entry which is preliminary data.</text>
</comment>